<evidence type="ECO:0000256" key="9">
    <source>
        <dbReference type="ARBA" id="ARBA00023136"/>
    </source>
</evidence>
<dbReference type="SMART" id="SM00382">
    <property type="entry name" value="AAA"/>
    <property type="match status" value="2"/>
</dbReference>
<dbReference type="InterPro" id="IPR034001">
    <property type="entry name" value="ABCG_PDR_1"/>
</dbReference>
<dbReference type="Pfam" id="PF06422">
    <property type="entry name" value="PDR_CDR"/>
    <property type="match status" value="1"/>
</dbReference>
<evidence type="ECO:0000313" key="13">
    <source>
        <dbReference type="Proteomes" id="UP000774326"/>
    </source>
</evidence>
<feature type="transmembrane region" description="Helical" evidence="10">
    <location>
        <begin position="646"/>
        <end position="666"/>
    </location>
</feature>
<feature type="transmembrane region" description="Helical" evidence="10">
    <location>
        <begin position="538"/>
        <end position="561"/>
    </location>
</feature>
<accession>A0A9P8PM91</accession>
<reference evidence="12" key="2">
    <citation type="submission" date="2021-01" db="EMBL/GenBank/DDBJ databases">
        <authorList>
            <person name="Schikora-Tamarit M.A."/>
        </authorList>
    </citation>
    <scope>NUCLEOTIDE SEQUENCE</scope>
    <source>
        <strain evidence="12">CBS2887</strain>
    </source>
</reference>
<feature type="transmembrane region" description="Helical" evidence="10">
    <location>
        <begin position="616"/>
        <end position="634"/>
    </location>
</feature>
<evidence type="ECO:0000256" key="10">
    <source>
        <dbReference type="SAM" id="Phobius"/>
    </source>
</evidence>
<evidence type="ECO:0000256" key="4">
    <source>
        <dbReference type="ARBA" id="ARBA00022692"/>
    </source>
</evidence>
<evidence type="ECO:0000256" key="2">
    <source>
        <dbReference type="ARBA" id="ARBA00006012"/>
    </source>
</evidence>
<reference evidence="12" key="1">
    <citation type="journal article" date="2021" name="Open Biol.">
        <title>Shared evolutionary footprints suggest mitochondrial oxidative damage underlies multiple complex I losses in fungi.</title>
        <authorList>
            <person name="Schikora-Tamarit M.A."/>
            <person name="Marcet-Houben M."/>
            <person name="Nosek J."/>
            <person name="Gabaldon T."/>
        </authorList>
    </citation>
    <scope>NUCLEOTIDE SEQUENCE</scope>
    <source>
        <strain evidence="12">CBS2887</strain>
    </source>
</reference>
<feature type="transmembrane region" description="Helical" evidence="10">
    <location>
        <begin position="1332"/>
        <end position="1351"/>
    </location>
</feature>
<feature type="transmembrane region" description="Helical" evidence="10">
    <location>
        <begin position="1189"/>
        <end position="1209"/>
    </location>
</feature>
<dbReference type="Pfam" id="PF19055">
    <property type="entry name" value="ABC2_membrane_7"/>
    <property type="match status" value="1"/>
</dbReference>
<feature type="transmembrane region" description="Helical" evidence="10">
    <location>
        <begin position="581"/>
        <end position="604"/>
    </location>
</feature>
<dbReference type="InterPro" id="IPR027417">
    <property type="entry name" value="P-loop_NTPase"/>
</dbReference>
<feature type="transmembrane region" description="Helical" evidence="10">
    <location>
        <begin position="503"/>
        <end position="526"/>
    </location>
</feature>
<dbReference type="CDD" id="cd03233">
    <property type="entry name" value="ABCG_PDR_domain1"/>
    <property type="match status" value="1"/>
</dbReference>
<dbReference type="InterPro" id="IPR003439">
    <property type="entry name" value="ABC_transporter-like_ATP-bd"/>
</dbReference>
<protein>
    <recommendedName>
        <fullName evidence="11">ABC transporter domain-containing protein</fullName>
    </recommendedName>
</protein>
<feature type="transmembrane region" description="Helical" evidence="10">
    <location>
        <begin position="1221"/>
        <end position="1239"/>
    </location>
</feature>
<dbReference type="InterPro" id="IPR043926">
    <property type="entry name" value="ABCG_dom"/>
</dbReference>
<keyword evidence="6" id="KW-0547">Nucleotide-binding</keyword>
<sequence>MVRVTQDYIPRNIETVRSASVDEDRAAEIQDFQPAGGFAAETIEQQQNEFTRVVTNSSTKDDKGAVGRFTELVTKLSEKKNKNEVLKIDPNDFDFQRILKNYLRSANEQGIRLRSAGVVFKDVSTVGVDSANSYVKNSLDIFKLPIDFIKSLPVLKNVGRKRKIIRNVTGVVQPGEMCLVLGKPGAGCSTLLKTIAAEHSQFIRVEGDIHYDGISQEEMIKKYKSDIIYNGELDVHYPHLTVDQTLRFVLGCKTPHTRIYNTSRENFVTAERDMLGTIFGLTHTYDTKVGDDYIRGVSGGERKRVSIAEAMACKATVYCWDNATRGLDASTALEYANAIRTSTSLTNSVTLVTIYQAGENIYNNFDKVLVLSEGHQIFFGKVETARQYFIDMGFESAPRQDTAEFLTCITDPKGRVPRKGYENRVPRTNEEFEAYWRNSPQYQELLNEIEEYESAQVAERTRENYDQSLKQERMRSYSKYTVGFFFQLKLLIIRGFQRIWGDRIYTIIEFIASTIQALVLGSLYWNTPDSTSGAFSRGGILFFALLHFSLIGLSEIAGQFSERPIVLKQKSYFLFHPGAETIASLLSKLPFKIITILCFYIPFYFLTNLRREAGKFFLNLFLLIVTSQCITALFEMVASLCTSYTIANSIAGVFVIIIVTYNGYLIQLNSMHHWFKWLNYVNPVRWAYESMLAVEFHGRQMACGTPLVPSGPGYADVTLENQVCPFVGSEKGQFYVSGDSYIAAQYSYHYSHVYRNLGFVIAYFVVFVTITAIATEFKSPTKGGGDHLYYRRSTKVPGGVFMQHHVKQTSDVESGDQTIVNEGDDELKEAQEEVFDSLGSTGVFTWQNINYMIPTGKTTRKLLDSVDGYVKPGTLTALMGESGAGKTTLLNVLSQRIDFGTITGDFLVNGKPLDATFNRSTGYVQQQDLHLAELTVRESLYFAARLRRPKSVPDSEKLDYAEQIITILGMQSYAEAVVGELGAGLNVEQRKKLSIGVELVAKPSLLLFLDEPTSGLDSQSSSSIIKLLRKLASSGQSILCTIHQPSATLFESFDRLLLLKKGGRTVYFGDIGDNSHTILSYFEYNGARKSDPKENPAEYILEAIGAGATATVQQDWGEVWAKSPESQATTKEIQRLVSEGSSNAKQMEHHSSDPQIEKELKSTYAMPYWDQLKFVIKRTSKIYWRDNEYILSKVILLIFGGLIIGFTYYNIQDSIVGIQNTIFAVFLALVITAACMNQIEARALPARELYEVRESKSNTFHWSTIIIAQYVNELPYHLVLGTAFWGAFYFPLRIFYQASRSGVWFLHYVIMFQMFYLSFGLLIVYMSPDLPSASVLSSIILAFLISFCGVVQPLRSMPGFWTFMFKASPYTYFVQSLCALLVHEKPVRCDPIELSYFDPPSGQTCQEYAGPFVQASTGYINNPGSSSNCGYCQFTVGDEFLATVSIKYSYVWRNFGFYFAYILFNIFAMCFLYWFFRVYKFSPMKYVSGFIGRFKKAGKHHEDEEQ</sequence>
<dbReference type="InterPro" id="IPR017871">
    <property type="entry name" value="ABC_transporter-like_CS"/>
</dbReference>
<organism evidence="12 13">
    <name type="scientific">Wickerhamomyces pijperi</name>
    <name type="common">Yeast</name>
    <name type="synonym">Pichia pijperi</name>
    <dbReference type="NCBI Taxonomy" id="599730"/>
    <lineage>
        <taxon>Eukaryota</taxon>
        <taxon>Fungi</taxon>
        <taxon>Dikarya</taxon>
        <taxon>Ascomycota</taxon>
        <taxon>Saccharomycotina</taxon>
        <taxon>Saccharomycetes</taxon>
        <taxon>Phaffomycetales</taxon>
        <taxon>Wickerhamomycetaceae</taxon>
        <taxon>Wickerhamomyces</taxon>
    </lineage>
</organism>
<dbReference type="InterPro" id="IPR013525">
    <property type="entry name" value="ABC2_TM"/>
</dbReference>
<evidence type="ECO:0000256" key="1">
    <source>
        <dbReference type="ARBA" id="ARBA00004141"/>
    </source>
</evidence>
<feature type="domain" description="ABC transporter" evidence="11">
    <location>
        <begin position="844"/>
        <end position="1087"/>
    </location>
</feature>
<evidence type="ECO:0000256" key="6">
    <source>
        <dbReference type="ARBA" id="ARBA00022741"/>
    </source>
</evidence>
<name>A0A9P8PM91_WICPI</name>
<dbReference type="EMBL" id="JAEUBG010005445">
    <property type="protein sequence ID" value="KAH3674878.1"/>
    <property type="molecule type" value="Genomic_DNA"/>
</dbReference>
<evidence type="ECO:0000256" key="3">
    <source>
        <dbReference type="ARBA" id="ARBA00022448"/>
    </source>
</evidence>
<evidence type="ECO:0000256" key="8">
    <source>
        <dbReference type="ARBA" id="ARBA00022989"/>
    </source>
</evidence>
<evidence type="ECO:0000256" key="7">
    <source>
        <dbReference type="ARBA" id="ARBA00022840"/>
    </source>
</evidence>
<dbReference type="Pfam" id="PF01061">
    <property type="entry name" value="ABC2_membrane"/>
    <property type="match status" value="2"/>
</dbReference>
<dbReference type="CDD" id="cd03232">
    <property type="entry name" value="ABCG_PDR_domain2"/>
    <property type="match status" value="1"/>
</dbReference>
<dbReference type="PROSITE" id="PS50893">
    <property type="entry name" value="ABC_TRANSPORTER_2"/>
    <property type="match status" value="2"/>
</dbReference>
<dbReference type="GO" id="GO:0016887">
    <property type="term" value="F:ATP hydrolysis activity"/>
    <property type="evidence" value="ECO:0007669"/>
    <property type="project" value="InterPro"/>
</dbReference>
<comment type="subcellular location">
    <subcellularLocation>
        <location evidence="1">Membrane</location>
        <topology evidence="1">Multi-pass membrane protein</topology>
    </subcellularLocation>
</comment>
<feature type="transmembrane region" description="Helical" evidence="10">
    <location>
        <begin position="1274"/>
        <end position="1292"/>
    </location>
</feature>
<dbReference type="InterPro" id="IPR029481">
    <property type="entry name" value="ABC_trans_N"/>
</dbReference>
<dbReference type="InterPro" id="IPR003593">
    <property type="entry name" value="AAA+_ATPase"/>
</dbReference>
<keyword evidence="8 10" id="KW-1133">Transmembrane helix</keyword>
<dbReference type="Gene3D" id="3.40.50.300">
    <property type="entry name" value="P-loop containing nucleotide triphosphate hydrolases"/>
    <property type="match status" value="2"/>
</dbReference>
<dbReference type="Pfam" id="PF14510">
    <property type="entry name" value="ABC_trans_N"/>
    <property type="match status" value="1"/>
</dbReference>
<keyword evidence="9 10" id="KW-0472">Membrane</keyword>
<dbReference type="PANTHER" id="PTHR19241">
    <property type="entry name" value="ATP-BINDING CASSETTE TRANSPORTER"/>
    <property type="match status" value="1"/>
</dbReference>
<gene>
    <name evidence="12" type="ORF">WICPIJ_009448</name>
</gene>
<proteinExistence type="inferred from homology"/>
<feature type="transmembrane region" description="Helical" evidence="10">
    <location>
        <begin position="1304"/>
        <end position="1326"/>
    </location>
</feature>
<keyword evidence="3" id="KW-0813">Transport</keyword>
<keyword evidence="7" id="KW-0067">ATP-binding</keyword>
<feature type="transmembrane region" description="Helical" evidence="10">
    <location>
        <begin position="1455"/>
        <end position="1476"/>
    </location>
</feature>
<dbReference type="Proteomes" id="UP000774326">
    <property type="component" value="Unassembled WGS sequence"/>
</dbReference>
<dbReference type="SUPFAM" id="SSF52540">
    <property type="entry name" value="P-loop containing nucleoside triphosphate hydrolases"/>
    <property type="match status" value="2"/>
</dbReference>
<dbReference type="GO" id="GO:0016020">
    <property type="term" value="C:membrane"/>
    <property type="evidence" value="ECO:0007669"/>
    <property type="project" value="UniProtKB-SubCell"/>
</dbReference>
<comment type="caution">
    <text evidence="12">The sequence shown here is derived from an EMBL/GenBank/DDBJ whole genome shotgun (WGS) entry which is preliminary data.</text>
</comment>
<dbReference type="FunFam" id="3.40.50.300:FF:000054">
    <property type="entry name" value="ABC multidrug transporter atrF"/>
    <property type="match status" value="1"/>
</dbReference>
<dbReference type="InterPro" id="IPR034003">
    <property type="entry name" value="ABCG_PDR_2"/>
</dbReference>
<dbReference type="OrthoDB" id="245989at2759"/>
<evidence type="ECO:0000259" key="11">
    <source>
        <dbReference type="PROSITE" id="PS50893"/>
    </source>
</evidence>
<dbReference type="GO" id="GO:0005524">
    <property type="term" value="F:ATP binding"/>
    <property type="evidence" value="ECO:0007669"/>
    <property type="project" value="UniProtKB-KW"/>
</dbReference>
<feature type="transmembrane region" description="Helical" evidence="10">
    <location>
        <begin position="757"/>
        <end position="774"/>
    </location>
</feature>
<dbReference type="Pfam" id="PF00005">
    <property type="entry name" value="ABC_tran"/>
    <property type="match status" value="2"/>
</dbReference>
<evidence type="ECO:0000256" key="5">
    <source>
        <dbReference type="ARBA" id="ARBA00022737"/>
    </source>
</evidence>
<comment type="similarity">
    <text evidence="2">Belongs to the ABC transporter superfamily. ABCG family. PDR (TC 3.A.1.205) subfamily.</text>
</comment>
<dbReference type="PROSITE" id="PS00211">
    <property type="entry name" value="ABC_TRANSPORTER_1"/>
    <property type="match status" value="1"/>
</dbReference>
<keyword evidence="4 10" id="KW-0812">Transmembrane</keyword>
<keyword evidence="5" id="KW-0677">Repeat</keyword>
<dbReference type="GO" id="GO:0140359">
    <property type="term" value="F:ABC-type transporter activity"/>
    <property type="evidence" value="ECO:0007669"/>
    <property type="project" value="InterPro"/>
</dbReference>
<keyword evidence="13" id="KW-1185">Reference proteome</keyword>
<dbReference type="InterPro" id="IPR010929">
    <property type="entry name" value="PDR_CDR_ABC"/>
</dbReference>
<feature type="domain" description="ABC transporter" evidence="11">
    <location>
        <begin position="149"/>
        <end position="398"/>
    </location>
</feature>
<evidence type="ECO:0000313" key="12">
    <source>
        <dbReference type="EMBL" id="KAH3674878.1"/>
    </source>
</evidence>